<evidence type="ECO:0000313" key="4">
    <source>
        <dbReference type="Proteomes" id="UP000321389"/>
    </source>
</evidence>
<reference evidence="3" key="1">
    <citation type="submission" date="2020-04" db="EMBL/GenBank/DDBJ databases">
        <title>Nitratireductor sp. nov. isolated from mangrove soil.</title>
        <authorList>
            <person name="Ye Y."/>
        </authorList>
    </citation>
    <scope>NUCLEOTIDE SEQUENCE</scope>
    <source>
        <strain evidence="3">SY7</strain>
    </source>
</reference>
<protein>
    <recommendedName>
        <fullName evidence="2">DUF5681 domain-containing protein</fullName>
    </recommendedName>
</protein>
<name>A0A5B8KUZ3_9HYPH</name>
<dbReference type="InterPro" id="IPR043736">
    <property type="entry name" value="DUF5681"/>
</dbReference>
<dbReference type="Pfam" id="PF18932">
    <property type="entry name" value="DUF5681"/>
    <property type="match status" value="1"/>
</dbReference>
<accession>A0A5B8KUZ3</accession>
<dbReference type="KEGG" id="niy:FQ775_03055"/>
<dbReference type="AlphaFoldDB" id="A0A5B8KUZ3"/>
<evidence type="ECO:0000256" key="1">
    <source>
        <dbReference type="SAM" id="MobiDB-lite"/>
    </source>
</evidence>
<dbReference type="EMBL" id="CP042301">
    <property type="protein sequence ID" value="QDY99434.1"/>
    <property type="molecule type" value="Genomic_DNA"/>
</dbReference>
<gene>
    <name evidence="3" type="ORF">FQ775_03055</name>
</gene>
<feature type="region of interest" description="Disordered" evidence="1">
    <location>
        <begin position="124"/>
        <end position="144"/>
    </location>
</feature>
<feature type="region of interest" description="Disordered" evidence="1">
    <location>
        <begin position="1"/>
        <end position="55"/>
    </location>
</feature>
<sequence>MTEAAKPEEDGEAAASSPGYEVGYGKPPKSTRFTKGRSGNPKGRPKGSKSAKSLLEQALSAPVTINEGGATRVIEQRMALFKSLVARAIKGDARAAALVVKLMEQFDRNAPDEKHEPITVIERRIVRPGDPGTSQARRNEGGRQ</sequence>
<keyword evidence="4" id="KW-1185">Reference proteome</keyword>
<evidence type="ECO:0000313" key="3">
    <source>
        <dbReference type="EMBL" id="QDY99434.1"/>
    </source>
</evidence>
<evidence type="ECO:0000259" key="2">
    <source>
        <dbReference type="Pfam" id="PF18932"/>
    </source>
</evidence>
<dbReference type="Proteomes" id="UP000321389">
    <property type="component" value="Chromosome"/>
</dbReference>
<proteinExistence type="predicted"/>
<dbReference type="OrthoDB" id="2086138at2"/>
<organism evidence="3 4">
    <name type="scientific">Nitratireductor mangrovi</name>
    <dbReference type="NCBI Taxonomy" id="2599600"/>
    <lineage>
        <taxon>Bacteria</taxon>
        <taxon>Pseudomonadati</taxon>
        <taxon>Pseudomonadota</taxon>
        <taxon>Alphaproteobacteria</taxon>
        <taxon>Hyphomicrobiales</taxon>
        <taxon>Phyllobacteriaceae</taxon>
        <taxon>Nitratireductor</taxon>
    </lineage>
</organism>
<dbReference type="RefSeq" id="WP_146298090.1">
    <property type="nucleotide sequence ID" value="NZ_CP042301.2"/>
</dbReference>
<feature type="domain" description="DUF5681" evidence="2">
    <location>
        <begin position="29"/>
        <end position="105"/>
    </location>
</feature>